<evidence type="ECO:0000256" key="1">
    <source>
        <dbReference type="ARBA" id="ARBA00007189"/>
    </source>
</evidence>
<sequence>MCVYIVGGDRVESINKNLKSLGATKIMHVDGRKTRFKKNSHIPTKADLVVVLTDFINHNSSSAFKKEAKERSIPIVFSKRSWACLSCKVQPILSSN</sequence>
<evidence type="ECO:0000313" key="2">
    <source>
        <dbReference type="EMBL" id="XBX75482.1"/>
    </source>
</evidence>
<organism evidence="2">
    <name type="scientific">Proteinivorax tanatarense</name>
    <dbReference type="NCBI Taxonomy" id="1260629"/>
    <lineage>
        <taxon>Bacteria</taxon>
        <taxon>Bacillati</taxon>
        <taxon>Bacillota</taxon>
        <taxon>Clostridia</taxon>
        <taxon>Eubacteriales</taxon>
        <taxon>Proteinivoracaceae</taxon>
        <taxon>Proteinivorax</taxon>
    </lineage>
</organism>
<dbReference type="EMBL" id="CP158367">
    <property type="protein sequence ID" value="XBX75482.1"/>
    <property type="molecule type" value="Genomic_DNA"/>
</dbReference>
<dbReference type="PIRSF" id="PIRSF020408">
    <property type="entry name" value="UCP020408"/>
    <property type="match status" value="1"/>
</dbReference>
<dbReference type="RefSeq" id="WP_350344226.1">
    <property type="nucleotide sequence ID" value="NZ_CP158367.1"/>
</dbReference>
<dbReference type="Pfam" id="PF10087">
    <property type="entry name" value="DUF2325"/>
    <property type="match status" value="1"/>
</dbReference>
<gene>
    <name evidence="2" type="ORF">PRVXT_000615</name>
</gene>
<dbReference type="InterPro" id="IPR016772">
    <property type="entry name" value="UCP020408"/>
</dbReference>
<name>A0AAU7VNF7_9FIRM</name>
<protein>
    <submittedName>
        <fullName evidence="2">DUF2325 domain-containing protein</fullName>
    </submittedName>
</protein>
<accession>A0AAU7VNF7</accession>
<dbReference type="AlphaFoldDB" id="A0AAU7VNF7"/>
<reference evidence="2" key="2">
    <citation type="submission" date="2024-06" db="EMBL/GenBank/DDBJ databases">
        <authorList>
            <person name="Petrova K.O."/>
            <person name="Toshchakov S.V."/>
            <person name="Boltjanskaja Y.V."/>
            <person name="Kevbrin V."/>
        </authorList>
    </citation>
    <scope>NUCLEOTIDE SEQUENCE</scope>
    <source>
        <strain evidence="2">Z-910T</strain>
    </source>
</reference>
<reference evidence="2" key="1">
    <citation type="journal article" date="2013" name="Extremophiles">
        <title>Proteinivorax tanatarense gen. nov., sp. nov., an anaerobic, haloalkaliphilic, proteolytic bacterium isolated from a decaying algal bloom, and proposal of Proteinivoraceae fam. nov.</title>
        <authorList>
            <person name="Kevbrin V."/>
            <person name="Boltyanskaya Y."/>
            <person name="Zhilina T."/>
            <person name="Kolganova T."/>
            <person name="Lavrentjeva E."/>
            <person name="Kuznetsov B."/>
        </authorList>
    </citation>
    <scope>NUCLEOTIDE SEQUENCE</scope>
    <source>
        <strain evidence="2">Z-910T</strain>
    </source>
</reference>
<proteinExistence type="inferred from homology"/>
<comment type="similarity">
    <text evidence="1">Belongs to the UPF0751 family.</text>
</comment>